<organism evidence="2 3">
    <name type="scientific">Sporothrix stenoceras</name>
    <dbReference type="NCBI Taxonomy" id="5173"/>
    <lineage>
        <taxon>Eukaryota</taxon>
        <taxon>Fungi</taxon>
        <taxon>Dikarya</taxon>
        <taxon>Ascomycota</taxon>
        <taxon>Pezizomycotina</taxon>
        <taxon>Sordariomycetes</taxon>
        <taxon>Sordariomycetidae</taxon>
        <taxon>Ophiostomatales</taxon>
        <taxon>Ophiostomataceae</taxon>
        <taxon>Sporothrix</taxon>
    </lineage>
</organism>
<comment type="caution">
    <text evidence="2">The sequence shown here is derived from an EMBL/GenBank/DDBJ whole genome shotgun (WGS) entry which is preliminary data.</text>
</comment>
<sequence>MCYNGCYYYPCIHMPGTFSYGYGPVWSTPEYTVYSPSDSSSTISVSSSVSSSSARATAGSYRYATVAEEEERLRARCNERRRNNASSSADDVYNVSVRYRSSGHSSSRRSRSSSPSNTIPASMLPPTYYAFVPTSRRRRVRVSLYD</sequence>
<feature type="compositionally biased region" description="Low complexity" evidence="1">
    <location>
        <begin position="96"/>
        <end position="105"/>
    </location>
</feature>
<name>A0ABR3YY70_9PEZI</name>
<feature type="region of interest" description="Disordered" evidence="1">
    <location>
        <begin position="77"/>
        <end position="120"/>
    </location>
</feature>
<evidence type="ECO:0000313" key="2">
    <source>
        <dbReference type="EMBL" id="KAL1892856.1"/>
    </source>
</evidence>
<proteinExistence type="predicted"/>
<dbReference type="Proteomes" id="UP001583186">
    <property type="component" value="Unassembled WGS sequence"/>
</dbReference>
<accession>A0ABR3YY70</accession>
<dbReference type="EMBL" id="JAWCUI010000041">
    <property type="protein sequence ID" value="KAL1892856.1"/>
    <property type="molecule type" value="Genomic_DNA"/>
</dbReference>
<gene>
    <name evidence="2" type="ORF">Sste5346_006748</name>
</gene>
<reference evidence="2 3" key="1">
    <citation type="journal article" date="2024" name="IMA Fungus">
        <title>IMA Genome - F19 : A genome assembly and annotation guide to empower mycologists, including annotated draft genome sequences of Ceratocystis pirilliformis, Diaporthe australafricana, Fusarium ophioides, Paecilomyces lecythidis, and Sporothrix stenoceras.</title>
        <authorList>
            <person name="Aylward J."/>
            <person name="Wilson A.M."/>
            <person name="Visagie C.M."/>
            <person name="Spraker J."/>
            <person name="Barnes I."/>
            <person name="Buitendag C."/>
            <person name="Ceriani C."/>
            <person name="Del Mar Angel L."/>
            <person name="du Plessis D."/>
            <person name="Fuchs T."/>
            <person name="Gasser K."/>
            <person name="Kramer D."/>
            <person name="Li W."/>
            <person name="Munsamy K."/>
            <person name="Piso A."/>
            <person name="Price J.L."/>
            <person name="Sonnekus B."/>
            <person name="Thomas C."/>
            <person name="van der Nest A."/>
            <person name="van Dijk A."/>
            <person name="van Heerden A."/>
            <person name="van Vuuren N."/>
            <person name="Yilmaz N."/>
            <person name="Duong T.A."/>
            <person name="van der Merwe N.A."/>
            <person name="Wingfield M.J."/>
            <person name="Wingfield B.D."/>
        </authorList>
    </citation>
    <scope>NUCLEOTIDE SEQUENCE [LARGE SCALE GENOMIC DNA]</scope>
    <source>
        <strain evidence="2 3">CMW 5346</strain>
    </source>
</reference>
<evidence type="ECO:0000313" key="3">
    <source>
        <dbReference type="Proteomes" id="UP001583186"/>
    </source>
</evidence>
<evidence type="ECO:0000256" key="1">
    <source>
        <dbReference type="SAM" id="MobiDB-lite"/>
    </source>
</evidence>
<protein>
    <submittedName>
        <fullName evidence="2">Uncharacterized protein</fullName>
    </submittedName>
</protein>
<keyword evidence="3" id="KW-1185">Reference proteome</keyword>